<sequence length="437" mass="46601">MAIIELGDVSAPDFVEEPATAARPLSRRGLSRLVAAALALLCTAALTGSGRPAPPALTESWSVQIGSDAYPFPFGDLMLINQDRPGSNLGTTAYDLATGAKRWTAEGGTGPLAGWLNPDLESNQLYSPEHSRTVQQSDFTNVFGIDTKAVDGDTGAVLWRHTGDQMAATTEQVLLGDRDELGRVTRLYLVRARDGAPIWDRVIAPALNVAVSDGPADSTRIVYGAEAGTLTTLRYTDGVPLATRRVTPPTLLNWLPQMVNGQFFDVRGGVPERTVTVYQTDTLTELWRYDTSGDLYVQDCGPVLCFGEGFLITGVDPATGARRWQLPGNGVTPIAGGRLLIGSPERQDEQSLVDASTGRVIRAAPDDSTILALDDGDLLALRNTRTAPYRVAVSLWDPATGRSIMLGAVPGQADSCQVTGRRLLCQRAGRIGVTDLG</sequence>
<accession>A0A238V448</accession>
<organism evidence="1 2">
    <name type="scientific">Actinoplanes regularis</name>
    <dbReference type="NCBI Taxonomy" id="52697"/>
    <lineage>
        <taxon>Bacteria</taxon>
        <taxon>Bacillati</taxon>
        <taxon>Actinomycetota</taxon>
        <taxon>Actinomycetes</taxon>
        <taxon>Micromonosporales</taxon>
        <taxon>Micromonosporaceae</taxon>
        <taxon>Actinoplanes</taxon>
    </lineage>
</organism>
<reference evidence="1 2" key="1">
    <citation type="submission" date="2017-06" db="EMBL/GenBank/DDBJ databases">
        <authorList>
            <person name="Kim H.J."/>
            <person name="Triplett B.A."/>
        </authorList>
    </citation>
    <scope>NUCLEOTIDE SEQUENCE [LARGE SCALE GENOMIC DNA]</scope>
    <source>
        <strain evidence="1 2">DSM 43151</strain>
    </source>
</reference>
<dbReference type="AlphaFoldDB" id="A0A238V448"/>
<dbReference type="Gene3D" id="2.130.10.10">
    <property type="entry name" value="YVTN repeat-like/Quinoprotein amine dehydrogenase"/>
    <property type="match status" value="2"/>
</dbReference>
<evidence type="ECO:0000313" key="2">
    <source>
        <dbReference type="Proteomes" id="UP000198415"/>
    </source>
</evidence>
<name>A0A238V448_9ACTN</name>
<dbReference type="InterPro" id="IPR011047">
    <property type="entry name" value="Quinoprotein_ADH-like_sf"/>
</dbReference>
<dbReference type="SUPFAM" id="SSF50998">
    <property type="entry name" value="Quinoprotein alcohol dehydrogenase-like"/>
    <property type="match status" value="1"/>
</dbReference>
<keyword evidence="2" id="KW-1185">Reference proteome</keyword>
<protein>
    <submittedName>
        <fullName evidence="1">Outer membrane protein assembly factor BamB, contains PQQ-like beta-propeller repeat</fullName>
    </submittedName>
</protein>
<dbReference type="OrthoDB" id="3757373at2"/>
<evidence type="ECO:0000313" key="1">
    <source>
        <dbReference type="EMBL" id="SNR29200.1"/>
    </source>
</evidence>
<dbReference type="InterPro" id="IPR015943">
    <property type="entry name" value="WD40/YVTN_repeat-like_dom_sf"/>
</dbReference>
<dbReference type="Proteomes" id="UP000198415">
    <property type="component" value="Unassembled WGS sequence"/>
</dbReference>
<gene>
    <name evidence="1" type="ORF">SAMN06264365_101658</name>
</gene>
<dbReference type="RefSeq" id="WP_089291412.1">
    <property type="nucleotide sequence ID" value="NZ_BOMU01000005.1"/>
</dbReference>
<dbReference type="EMBL" id="FZNR01000001">
    <property type="protein sequence ID" value="SNR29200.1"/>
    <property type="molecule type" value="Genomic_DNA"/>
</dbReference>
<proteinExistence type="predicted"/>